<dbReference type="SUPFAM" id="SSF48403">
    <property type="entry name" value="Ankyrin repeat"/>
    <property type="match status" value="2"/>
</dbReference>
<reference evidence="1 2" key="1">
    <citation type="submission" date="2024-09" db="EMBL/GenBank/DDBJ databases">
        <title>Genome sequencing and assembly of Phytophthora oleae, isolate VK10A, causative agent of rot of olive drupes.</title>
        <authorList>
            <person name="Conti Taguali S."/>
            <person name="Riolo M."/>
            <person name="La Spada F."/>
            <person name="Cacciola S.O."/>
            <person name="Dionisio G."/>
        </authorList>
    </citation>
    <scope>NUCLEOTIDE SEQUENCE [LARGE SCALE GENOMIC DNA]</scope>
    <source>
        <strain evidence="1 2">VK10A</strain>
    </source>
</reference>
<dbReference type="Gene3D" id="1.25.40.20">
    <property type="entry name" value="Ankyrin repeat-containing domain"/>
    <property type="match status" value="3"/>
</dbReference>
<accession>A0ABD3FTC7</accession>
<protein>
    <recommendedName>
        <fullName evidence="3">Ankyrin repeat protein</fullName>
    </recommendedName>
</protein>
<gene>
    <name evidence="1" type="ORF">V7S43_005077</name>
</gene>
<evidence type="ECO:0000313" key="1">
    <source>
        <dbReference type="EMBL" id="KAL3669696.1"/>
    </source>
</evidence>
<proteinExistence type="predicted"/>
<evidence type="ECO:0008006" key="3">
    <source>
        <dbReference type="Google" id="ProtNLM"/>
    </source>
</evidence>
<organism evidence="1 2">
    <name type="scientific">Phytophthora oleae</name>
    <dbReference type="NCBI Taxonomy" id="2107226"/>
    <lineage>
        <taxon>Eukaryota</taxon>
        <taxon>Sar</taxon>
        <taxon>Stramenopiles</taxon>
        <taxon>Oomycota</taxon>
        <taxon>Peronosporomycetes</taxon>
        <taxon>Peronosporales</taxon>
        <taxon>Peronosporaceae</taxon>
        <taxon>Phytophthora</taxon>
    </lineage>
</organism>
<dbReference type="AlphaFoldDB" id="A0ABD3FTC7"/>
<evidence type="ECO:0000313" key="2">
    <source>
        <dbReference type="Proteomes" id="UP001632037"/>
    </source>
</evidence>
<name>A0ABD3FTC7_9STRA</name>
<dbReference type="InterPro" id="IPR002110">
    <property type="entry name" value="Ankyrin_rpt"/>
</dbReference>
<dbReference type="PANTHER" id="PTHR46586">
    <property type="entry name" value="ANKYRIN REPEAT-CONTAINING PROTEIN"/>
    <property type="match status" value="1"/>
</dbReference>
<dbReference type="Pfam" id="PF12796">
    <property type="entry name" value="Ank_2"/>
    <property type="match status" value="1"/>
</dbReference>
<dbReference type="InterPro" id="IPR052050">
    <property type="entry name" value="SecEffector_AnkRepeat"/>
</dbReference>
<dbReference type="PANTHER" id="PTHR46586:SF3">
    <property type="entry name" value="ANKYRIN REPEAT-CONTAINING PROTEIN"/>
    <property type="match status" value="1"/>
</dbReference>
<dbReference type="Pfam" id="PF00023">
    <property type="entry name" value="Ank"/>
    <property type="match status" value="1"/>
</dbReference>
<sequence length="499" mass="54022">MDRAAARGRLDICRILQTTITEGCSAAAFTGASKYGDVETLHWLIYHYPGLYDPEQCLIVAVASGQVDVTRYLNDRMGEYYKMPYLAVAAANGYARVLDALRPWTDDPDFLLGPLHQAIINGHEEAYSLLIETVGRDDAQALNDLALNVAAMYGQAGSVKLLLRKGAVSADNVATYYAAHGGHLDVIKVLLEECELTPSVISHALLAAAAEDRNAVVECLLRNFAEPEEQVAESAQTRKSCIGSAFSAAVRRGSTEMAKTLLGRCPTEILGRELQEAGTTGKLEVAKMLLSECERRHLEDCTYRQNVVAVVQKAAQCGDLEMAKLLVDKCLPPTAGVALMSAVANKDLDMVELFAPINGVYPEGDPYKLGSLVHTVRDDQVELVKILVQYCDKSTIESAVAMIPPTTSVAAFNFLLEKCNSEARKRIFCNLAAKGSVKLAEHLLDRMDTMSLRWALMSAALNGHPDTVKMLLSKADTVSVDCALEAAAIVGALDIVELL</sequence>
<comment type="caution">
    <text evidence="1">The sequence shown here is derived from an EMBL/GenBank/DDBJ whole genome shotgun (WGS) entry which is preliminary data.</text>
</comment>
<dbReference type="Proteomes" id="UP001632037">
    <property type="component" value="Unassembled WGS sequence"/>
</dbReference>
<dbReference type="EMBL" id="JBIMZQ010000008">
    <property type="protein sequence ID" value="KAL3669696.1"/>
    <property type="molecule type" value="Genomic_DNA"/>
</dbReference>
<keyword evidence="2" id="KW-1185">Reference proteome</keyword>
<dbReference type="SMART" id="SM00248">
    <property type="entry name" value="ANK"/>
    <property type="match status" value="8"/>
</dbReference>
<dbReference type="InterPro" id="IPR036770">
    <property type="entry name" value="Ankyrin_rpt-contain_sf"/>
</dbReference>